<name>L8WD01_THACA</name>
<dbReference type="EMBL" id="AFRT01005190">
    <property type="protein sequence ID" value="ELU35820.1"/>
    <property type="molecule type" value="Genomic_DNA"/>
</dbReference>
<keyword evidence="2" id="KW-1185">Reference proteome</keyword>
<evidence type="ECO:0000313" key="1">
    <source>
        <dbReference type="EMBL" id="ELU35820.1"/>
    </source>
</evidence>
<dbReference type="HOGENOM" id="CLU_2559874_0_0_1"/>
<sequence>MLVRLCPLAHLSATHTSIHDHTLIARKPLTLSRSNIAPTPFLAKQQRLAVVRAQRAFRSDGVDVSDTWEYSLYIGWSPEHQL</sequence>
<proteinExistence type="predicted"/>
<dbReference type="AlphaFoldDB" id="L8WD01"/>
<reference evidence="1 2" key="1">
    <citation type="journal article" date="2013" name="Nat. Commun.">
        <title>The evolution and pathogenic mechanisms of the rice sheath blight pathogen.</title>
        <authorList>
            <person name="Zheng A."/>
            <person name="Lin R."/>
            <person name="Xu L."/>
            <person name="Qin P."/>
            <person name="Tang C."/>
            <person name="Ai P."/>
            <person name="Zhang D."/>
            <person name="Liu Y."/>
            <person name="Sun Z."/>
            <person name="Feng H."/>
            <person name="Wang Y."/>
            <person name="Chen Y."/>
            <person name="Liang X."/>
            <person name="Fu R."/>
            <person name="Li Q."/>
            <person name="Zhang J."/>
            <person name="Yu X."/>
            <person name="Xie Z."/>
            <person name="Ding L."/>
            <person name="Guan P."/>
            <person name="Tang J."/>
            <person name="Liang Y."/>
            <person name="Wang S."/>
            <person name="Deng Q."/>
            <person name="Li S."/>
            <person name="Zhu J."/>
            <person name="Wang L."/>
            <person name="Liu H."/>
            <person name="Li P."/>
        </authorList>
    </citation>
    <scope>NUCLEOTIDE SEQUENCE [LARGE SCALE GENOMIC DNA]</scope>
    <source>
        <strain evidence="2">AG-1 IA</strain>
    </source>
</reference>
<accession>L8WD01</accession>
<gene>
    <name evidence="1" type="ORF">AG1IA_10150</name>
</gene>
<evidence type="ECO:0000313" key="2">
    <source>
        <dbReference type="Proteomes" id="UP000011668"/>
    </source>
</evidence>
<comment type="caution">
    <text evidence="1">The sequence shown here is derived from an EMBL/GenBank/DDBJ whole genome shotgun (WGS) entry which is preliminary data.</text>
</comment>
<organism evidence="1 2">
    <name type="scientific">Thanatephorus cucumeris (strain AG1-IA)</name>
    <name type="common">Rice sheath blight fungus</name>
    <name type="synonym">Rhizoctonia solani</name>
    <dbReference type="NCBI Taxonomy" id="983506"/>
    <lineage>
        <taxon>Eukaryota</taxon>
        <taxon>Fungi</taxon>
        <taxon>Dikarya</taxon>
        <taxon>Basidiomycota</taxon>
        <taxon>Agaricomycotina</taxon>
        <taxon>Agaricomycetes</taxon>
        <taxon>Cantharellales</taxon>
        <taxon>Ceratobasidiaceae</taxon>
        <taxon>Rhizoctonia</taxon>
        <taxon>Rhizoctonia solani AG-1</taxon>
    </lineage>
</organism>
<protein>
    <submittedName>
        <fullName evidence="1">Uncharacterized protein</fullName>
    </submittedName>
</protein>
<dbReference type="Proteomes" id="UP000011668">
    <property type="component" value="Unassembled WGS sequence"/>
</dbReference>